<sequence>MEIFIFPRNLGEKKKEKTTHIELINVIGKTLDRTIDRLIDEILSNRILPEKKQIWIIVYKNTLLRNNNKEKKWPENQSFHMENV</sequence>
<protein>
    <submittedName>
        <fullName evidence="1">Uncharacterized protein</fullName>
    </submittedName>
</protein>
<organism evidence="1 2">
    <name type="scientific">Dermatophagoides pteronyssinus</name>
    <name type="common">European house dust mite</name>
    <dbReference type="NCBI Taxonomy" id="6956"/>
    <lineage>
        <taxon>Eukaryota</taxon>
        <taxon>Metazoa</taxon>
        <taxon>Ecdysozoa</taxon>
        <taxon>Arthropoda</taxon>
        <taxon>Chelicerata</taxon>
        <taxon>Arachnida</taxon>
        <taxon>Acari</taxon>
        <taxon>Acariformes</taxon>
        <taxon>Sarcoptiformes</taxon>
        <taxon>Astigmata</taxon>
        <taxon>Psoroptidia</taxon>
        <taxon>Analgoidea</taxon>
        <taxon>Pyroglyphidae</taxon>
        <taxon>Dermatophagoidinae</taxon>
        <taxon>Dermatophagoides</taxon>
    </lineage>
</organism>
<proteinExistence type="predicted"/>
<accession>A0ABQ8J5I6</accession>
<keyword evidence="2" id="KW-1185">Reference proteome</keyword>
<gene>
    <name evidence="1" type="ORF">DERP_013586</name>
</gene>
<name>A0ABQ8J5I6_DERPT</name>
<reference evidence="1 2" key="1">
    <citation type="journal article" date="2018" name="J. Allergy Clin. Immunol.">
        <title>High-quality assembly of Dermatophagoides pteronyssinus genome and transcriptome reveals a wide range of novel allergens.</title>
        <authorList>
            <person name="Liu X.Y."/>
            <person name="Yang K.Y."/>
            <person name="Wang M.Q."/>
            <person name="Kwok J.S."/>
            <person name="Zeng X."/>
            <person name="Yang Z."/>
            <person name="Xiao X.J."/>
            <person name="Lau C.P."/>
            <person name="Li Y."/>
            <person name="Huang Z.M."/>
            <person name="Ba J.G."/>
            <person name="Yim A.K."/>
            <person name="Ouyang C.Y."/>
            <person name="Ngai S.M."/>
            <person name="Chan T.F."/>
            <person name="Leung E.L."/>
            <person name="Liu L."/>
            <person name="Liu Z.G."/>
            <person name="Tsui S.K."/>
        </authorList>
    </citation>
    <scope>NUCLEOTIDE SEQUENCE [LARGE SCALE GENOMIC DNA]</scope>
    <source>
        <strain evidence="1">Derp</strain>
    </source>
</reference>
<reference evidence="1 2" key="2">
    <citation type="journal article" date="2022" name="Mol. Biol. Evol.">
        <title>Comparative Genomics Reveals Insights into the Divergent Evolution of Astigmatic Mites and Household Pest Adaptations.</title>
        <authorList>
            <person name="Xiong Q."/>
            <person name="Wan A.T."/>
            <person name="Liu X."/>
            <person name="Fung C.S."/>
            <person name="Xiao X."/>
            <person name="Malainual N."/>
            <person name="Hou J."/>
            <person name="Wang L."/>
            <person name="Wang M."/>
            <person name="Yang K.Y."/>
            <person name="Cui Y."/>
            <person name="Leung E.L."/>
            <person name="Nong W."/>
            <person name="Shin S.K."/>
            <person name="Au S.W."/>
            <person name="Jeong K.Y."/>
            <person name="Chew F.T."/>
            <person name="Hui J.H."/>
            <person name="Leung T.F."/>
            <person name="Tungtrongchitr A."/>
            <person name="Zhong N."/>
            <person name="Liu Z."/>
            <person name="Tsui S.K."/>
        </authorList>
    </citation>
    <scope>NUCLEOTIDE SEQUENCE [LARGE SCALE GENOMIC DNA]</scope>
    <source>
        <strain evidence="1">Derp</strain>
    </source>
</reference>
<comment type="caution">
    <text evidence="1">The sequence shown here is derived from an EMBL/GenBank/DDBJ whole genome shotgun (WGS) entry which is preliminary data.</text>
</comment>
<evidence type="ECO:0000313" key="1">
    <source>
        <dbReference type="EMBL" id="KAH9417811.1"/>
    </source>
</evidence>
<evidence type="ECO:0000313" key="2">
    <source>
        <dbReference type="Proteomes" id="UP000887458"/>
    </source>
</evidence>
<dbReference type="Proteomes" id="UP000887458">
    <property type="component" value="Unassembled WGS sequence"/>
</dbReference>
<dbReference type="EMBL" id="NJHN03000073">
    <property type="protein sequence ID" value="KAH9417811.1"/>
    <property type="molecule type" value="Genomic_DNA"/>
</dbReference>